<comment type="catalytic activity">
    <reaction evidence="1 10">
        <text>a fatty acyl-[ACP] + phosphate = an acyl phosphate + holo-[ACP]</text>
        <dbReference type="Rhea" id="RHEA:42292"/>
        <dbReference type="Rhea" id="RHEA-COMP:9685"/>
        <dbReference type="Rhea" id="RHEA-COMP:14125"/>
        <dbReference type="ChEBI" id="CHEBI:43474"/>
        <dbReference type="ChEBI" id="CHEBI:59918"/>
        <dbReference type="ChEBI" id="CHEBI:64479"/>
        <dbReference type="ChEBI" id="CHEBI:138651"/>
        <dbReference type="EC" id="2.3.1.274"/>
    </reaction>
</comment>
<protein>
    <recommendedName>
        <fullName evidence="8 10">Phosphate acyltransferase</fullName>
        <ecNumber evidence="8 10">2.3.1.274</ecNumber>
    </recommendedName>
    <alternativeName>
        <fullName evidence="10">Acyl-ACP phosphotransacylase</fullName>
    </alternativeName>
    <alternativeName>
        <fullName evidence="10">Acyl-[acyl-carrier-protein]--phosphate acyltransferase</fullName>
    </alternativeName>
    <alternativeName>
        <fullName evidence="10">Phosphate-acyl-ACP acyltransferase</fullName>
    </alternativeName>
</protein>
<sequence>MKIAIDAMGGDFAPKSTVEGAIEAAKRFNDIEIVLVGKTEEINKVKTEPFPKNLTIQHAEEVILTEDEPARAVRKKKEASLVVASRMVKEKEVDAVITAGNTGAFMASGLLIAGRLAGIERPALAPVLPTMGENEILILDVGANMDPKPEHLVQYAVMGKIYSEQVLGIQNPRIGLLNVGTEDTKGNELTKKTFPLLKALSVQFVGNVEARDVLNGVCDVLITDGFSGNILLKTTEGVASTVFQLLKKEFMHNTLTKLAAAILKPGLKNFKKKLDYSEVGGAPLLGVNGAFIKAHGSSDSKAIMNAVRQARLFLKNQVIEKIEQEIAKGVENQNDDK</sequence>
<dbReference type="GO" id="GO:0005737">
    <property type="term" value="C:cytoplasm"/>
    <property type="evidence" value="ECO:0007669"/>
    <property type="project" value="UniProtKB-SubCell"/>
</dbReference>
<evidence type="ECO:0000256" key="10">
    <source>
        <dbReference type="HAMAP-Rule" id="MF_00019"/>
    </source>
</evidence>
<comment type="similarity">
    <text evidence="10">Belongs to the PlsX family.</text>
</comment>
<name>A0A135L3X2_9BACI</name>
<dbReference type="GO" id="GO:0008654">
    <property type="term" value="P:phospholipid biosynthetic process"/>
    <property type="evidence" value="ECO:0007669"/>
    <property type="project" value="UniProtKB-KW"/>
</dbReference>
<keyword evidence="12" id="KW-1185">Reference proteome</keyword>
<dbReference type="InterPro" id="IPR012281">
    <property type="entry name" value="Phospholipid_synth_PlsX-like"/>
</dbReference>
<keyword evidence="7 10" id="KW-1208">Phospholipid metabolism</keyword>
<keyword evidence="6 10" id="KW-0594">Phospholipid biosynthesis</keyword>
<dbReference type="PANTHER" id="PTHR30100:SF1">
    <property type="entry name" value="PHOSPHATE ACYLTRANSFERASE"/>
    <property type="match status" value="1"/>
</dbReference>
<evidence type="ECO:0000256" key="7">
    <source>
        <dbReference type="ARBA" id="ARBA00023264"/>
    </source>
</evidence>
<dbReference type="PANTHER" id="PTHR30100">
    <property type="entry name" value="FATTY ACID/PHOSPHOLIPID SYNTHESIS PROTEIN PLSX"/>
    <property type="match status" value="1"/>
</dbReference>
<evidence type="ECO:0000256" key="2">
    <source>
        <dbReference type="ARBA" id="ARBA00022490"/>
    </source>
</evidence>
<dbReference type="Gene3D" id="3.40.718.10">
    <property type="entry name" value="Isopropylmalate Dehydrogenase"/>
    <property type="match status" value="1"/>
</dbReference>
<evidence type="ECO:0000256" key="5">
    <source>
        <dbReference type="ARBA" id="ARBA00023098"/>
    </source>
</evidence>
<comment type="caution">
    <text evidence="11">The sequence shown here is derived from an EMBL/GenBank/DDBJ whole genome shotgun (WGS) entry which is preliminary data.</text>
</comment>
<comment type="pathway">
    <text evidence="10">Lipid metabolism; phospholipid metabolism.</text>
</comment>
<keyword evidence="2 10" id="KW-0963">Cytoplasm</keyword>
<accession>A0A135L3X2</accession>
<dbReference type="GO" id="GO:0043811">
    <property type="term" value="F:phosphate:acyl-[acyl carrier protein] acyltransferase activity"/>
    <property type="evidence" value="ECO:0007669"/>
    <property type="project" value="UniProtKB-UniRule"/>
</dbReference>
<dbReference type="STRING" id="1413211.U473_06450"/>
<dbReference type="UniPathway" id="UPA00085"/>
<dbReference type="Pfam" id="PF02504">
    <property type="entry name" value="FA_synthesis"/>
    <property type="match status" value="1"/>
</dbReference>
<dbReference type="EMBL" id="LSKU01000001">
    <property type="protein sequence ID" value="KXG43695.1"/>
    <property type="molecule type" value="Genomic_DNA"/>
</dbReference>
<dbReference type="GO" id="GO:0006633">
    <property type="term" value="P:fatty acid biosynthetic process"/>
    <property type="evidence" value="ECO:0007669"/>
    <property type="project" value="UniProtKB-UniRule"/>
</dbReference>
<evidence type="ECO:0000256" key="3">
    <source>
        <dbReference type="ARBA" id="ARBA00022516"/>
    </source>
</evidence>
<comment type="subunit">
    <text evidence="9 10">Homodimer. Probably interacts with PlsY.</text>
</comment>
<keyword evidence="5 10" id="KW-0443">Lipid metabolism</keyword>
<keyword evidence="3 10" id="KW-0444">Lipid biosynthesis</keyword>
<evidence type="ECO:0000256" key="9">
    <source>
        <dbReference type="ARBA" id="ARBA00046608"/>
    </source>
</evidence>
<gene>
    <name evidence="10" type="primary">plsX</name>
    <name evidence="11" type="ORF">U473_06450</name>
</gene>
<dbReference type="RefSeq" id="WP_068724509.1">
    <property type="nucleotide sequence ID" value="NZ_LSKU01000001.1"/>
</dbReference>
<dbReference type="OrthoDB" id="9806408at2"/>
<dbReference type="InterPro" id="IPR003664">
    <property type="entry name" value="FA_synthesis"/>
</dbReference>
<dbReference type="AlphaFoldDB" id="A0A135L3X2"/>
<evidence type="ECO:0000256" key="8">
    <source>
        <dbReference type="ARBA" id="ARBA00024069"/>
    </source>
</evidence>
<dbReference type="EC" id="2.3.1.274" evidence="8 10"/>
<organism evidence="11 12">
    <name type="scientific">Tepidibacillus decaturensis</name>
    <dbReference type="NCBI Taxonomy" id="1413211"/>
    <lineage>
        <taxon>Bacteria</taxon>
        <taxon>Bacillati</taxon>
        <taxon>Bacillota</taxon>
        <taxon>Bacilli</taxon>
        <taxon>Bacillales</taxon>
        <taxon>Bacillaceae</taxon>
        <taxon>Tepidibacillus</taxon>
    </lineage>
</organism>
<evidence type="ECO:0000313" key="11">
    <source>
        <dbReference type="EMBL" id="KXG43695.1"/>
    </source>
</evidence>
<comment type="subcellular location">
    <subcellularLocation>
        <location evidence="10">Cytoplasm</location>
    </subcellularLocation>
    <text evidence="10">Associated with the membrane possibly through PlsY.</text>
</comment>
<keyword evidence="11" id="KW-0012">Acyltransferase</keyword>
<dbReference type="Proteomes" id="UP000070352">
    <property type="component" value="Unassembled WGS sequence"/>
</dbReference>
<evidence type="ECO:0000256" key="1">
    <source>
        <dbReference type="ARBA" id="ARBA00001232"/>
    </source>
</evidence>
<dbReference type="SUPFAM" id="SSF53659">
    <property type="entry name" value="Isocitrate/Isopropylmalate dehydrogenase-like"/>
    <property type="match status" value="1"/>
</dbReference>
<evidence type="ECO:0000313" key="12">
    <source>
        <dbReference type="Proteomes" id="UP000070352"/>
    </source>
</evidence>
<evidence type="ECO:0000256" key="4">
    <source>
        <dbReference type="ARBA" id="ARBA00022679"/>
    </source>
</evidence>
<comment type="function">
    <text evidence="10">Catalyzes the reversible formation of acyl-phosphate (acyl-PO(4)) from acyl-[acyl-carrier-protein] (acyl-ACP). This enzyme utilizes acyl-ACP as fatty acyl donor, but not acyl-CoA.</text>
</comment>
<evidence type="ECO:0000256" key="6">
    <source>
        <dbReference type="ARBA" id="ARBA00023209"/>
    </source>
</evidence>
<keyword evidence="4 10" id="KW-0808">Transferase</keyword>
<dbReference type="PIRSF" id="PIRSF002465">
    <property type="entry name" value="Phsphlp_syn_PlsX"/>
    <property type="match status" value="1"/>
</dbReference>
<reference evidence="11 12" key="1">
    <citation type="submission" date="2016-02" db="EMBL/GenBank/DDBJ databases">
        <title>Draft Genome for Tepidibacillus decaturensis nov. sp. Strain Z9, an Anaerobic, Moderately Thermophilic and Heterotrophic Bacterium from Deep Subsurface of the Illinois Basin, USA.</title>
        <authorList>
            <person name="Dong Y."/>
            <person name="Chang J.Y."/>
            <person name="Sanford R."/>
            <person name="Fouke B.W."/>
        </authorList>
    </citation>
    <scope>NUCLEOTIDE SEQUENCE [LARGE SCALE GENOMIC DNA]</scope>
    <source>
        <strain evidence="11 12">Z9</strain>
    </source>
</reference>
<dbReference type="NCBIfam" id="TIGR00182">
    <property type="entry name" value="plsX"/>
    <property type="match status" value="1"/>
</dbReference>
<dbReference type="HAMAP" id="MF_00019">
    <property type="entry name" value="PlsX"/>
    <property type="match status" value="1"/>
</dbReference>
<proteinExistence type="inferred from homology"/>